<evidence type="ECO:0000313" key="3">
    <source>
        <dbReference type="Proteomes" id="UP000293562"/>
    </source>
</evidence>
<gene>
    <name evidence="2" type="ORF">EV201_0690</name>
</gene>
<dbReference type="Proteomes" id="UP000293562">
    <property type="component" value="Unassembled WGS sequence"/>
</dbReference>
<proteinExistence type="predicted"/>
<name>A0A4Q7VJ96_9BACT</name>
<dbReference type="RefSeq" id="WP_130305972.1">
    <property type="nucleotide sequence ID" value="NZ_SHKN01000001.1"/>
</dbReference>
<comment type="caution">
    <text evidence="2">The sequence shown here is derived from an EMBL/GenBank/DDBJ whole genome shotgun (WGS) entry which is preliminary data.</text>
</comment>
<sequence length="95" mass="11031">MEEIQDILSKAKLQFEAEEFQSALSDYQKITDLDSNHVEANFMIGEIHHQLGDLARALSFYIKVIDIQPEHPKANVKIEMINTILDYFNKDMHNP</sequence>
<dbReference type="Pfam" id="PF13432">
    <property type="entry name" value="TPR_16"/>
    <property type="match status" value="1"/>
</dbReference>
<dbReference type="PROSITE" id="PS50005">
    <property type="entry name" value="TPR"/>
    <property type="match status" value="1"/>
</dbReference>
<reference evidence="2 3" key="1">
    <citation type="submission" date="2019-02" db="EMBL/GenBank/DDBJ databases">
        <title>Genomic Encyclopedia of Type Strains, Phase IV (KMG-IV): sequencing the most valuable type-strain genomes for metagenomic binning, comparative biology and taxonomic classification.</title>
        <authorList>
            <person name="Goeker M."/>
        </authorList>
    </citation>
    <scope>NUCLEOTIDE SEQUENCE [LARGE SCALE GENOMIC DNA]</scope>
    <source>
        <strain evidence="2 3">DSM 28825</strain>
    </source>
</reference>
<dbReference type="SUPFAM" id="SSF48452">
    <property type="entry name" value="TPR-like"/>
    <property type="match status" value="1"/>
</dbReference>
<dbReference type="AlphaFoldDB" id="A0A4Q7VJ96"/>
<evidence type="ECO:0000313" key="2">
    <source>
        <dbReference type="EMBL" id="RZT96058.1"/>
    </source>
</evidence>
<feature type="repeat" description="TPR" evidence="1">
    <location>
        <begin position="38"/>
        <end position="71"/>
    </location>
</feature>
<dbReference type="Gene3D" id="1.25.40.10">
    <property type="entry name" value="Tetratricopeptide repeat domain"/>
    <property type="match status" value="1"/>
</dbReference>
<accession>A0A4Q7VJ96</accession>
<organism evidence="2 3">
    <name type="scientific">Ancylomarina subtilis</name>
    <dbReference type="NCBI Taxonomy" id="1639035"/>
    <lineage>
        <taxon>Bacteria</taxon>
        <taxon>Pseudomonadati</taxon>
        <taxon>Bacteroidota</taxon>
        <taxon>Bacteroidia</taxon>
        <taxon>Marinilabiliales</taxon>
        <taxon>Marinifilaceae</taxon>
        <taxon>Ancylomarina</taxon>
    </lineage>
</organism>
<keyword evidence="1" id="KW-0802">TPR repeat</keyword>
<dbReference type="InterPro" id="IPR019734">
    <property type="entry name" value="TPR_rpt"/>
</dbReference>
<keyword evidence="3" id="KW-1185">Reference proteome</keyword>
<dbReference type="EMBL" id="SHKN01000001">
    <property type="protein sequence ID" value="RZT96058.1"/>
    <property type="molecule type" value="Genomic_DNA"/>
</dbReference>
<dbReference type="OrthoDB" id="1122525at2"/>
<dbReference type="SMART" id="SM00028">
    <property type="entry name" value="TPR"/>
    <property type="match status" value="2"/>
</dbReference>
<dbReference type="InterPro" id="IPR011990">
    <property type="entry name" value="TPR-like_helical_dom_sf"/>
</dbReference>
<protein>
    <submittedName>
        <fullName evidence="2">Tetratricopeptide repeat protein</fullName>
    </submittedName>
</protein>
<evidence type="ECO:0000256" key="1">
    <source>
        <dbReference type="PROSITE-ProRule" id="PRU00339"/>
    </source>
</evidence>